<feature type="compositionally biased region" description="Acidic residues" evidence="1">
    <location>
        <begin position="247"/>
        <end position="268"/>
    </location>
</feature>
<protein>
    <recommendedName>
        <fullName evidence="5">Transmembrane protein</fullName>
    </recommendedName>
</protein>
<dbReference type="Proteomes" id="UP000019763">
    <property type="component" value="Unassembled WGS sequence"/>
</dbReference>
<feature type="signal peptide" evidence="2">
    <location>
        <begin position="1"/>
        <end position="19"/>
    </location>
</feature>
<keyword evidence="4" id="KW-1185">Reference proteome</keyword>
<feature type="compositionally biased region" description="Basic and acidic residues" evidence="1">
    <location>
        <begin position="287"/>
        <end position="321"/>
    </location>
</feature>
<proteinExistence type="predicted"/>
<dbReference type="RefSeq" id="XP_011128676.1">
    <property type="nucleotide sequence ID" value="XM_011130374.1"/>
</dbReference>
<evidence type="ECO:0000313" key="3">
    <source>
        <dbReference type="EMBL" id="EZG87280.1"/>
    </source>
</evidence>
<organism evidence="3 4">
    <name type="scientific">Gregarina niphandrodes</name>
    <name type="common">Septate eugregarine</name>
    <dbReference type="NCBI Taxonomy" id="110365"/>
    <lineage>
        <taxon>Eukaryota</taxon>
        <taxon>Sar</taxon>
        <taxon>Alveolata</taxon>
        <taxon>Apicomplexa</taxon>
        <taxon>Conoidasida</taxon>
        <taxon>Gregarinasina</taxon>
        <taxon>Eugregarinorida</taxon>
        <taxon>Gregarinidae</taxon>
        <taxon>Gregarina</taxon>
    </lineage>
</organism>
<keyword evidence="2" id="KW-0732">Signal</keyword>
<reference evidence="3" key="1">
    <citation type="submission" date="2013-12" db="EMBL/GenBank/DDBJ databases">
        <authorList>
            <person name="Omoto C.K."/>
            <person name="Sibley D."/>
            <person name="Venepally P."/>
            <person name="Hadjithomas M."/>
            <person name="Karamycheva S."/>
            <person name="Brunk B."/>
            <person name="Roos D."/>
            <person name="Caler E."/>
            <person name="Lorenzi H."/>
        </authorList>
    </citation>
    <scope>NUCLEOTIDE SEQUENCE</scope>
</reference>
<feature type="region of interest" description="Disordered" evidence="1">
    <location>
        <begin position="189"/>
        <end position="321"/>
    </location>
</feature>
<feature type="region of interest" description="Disordered" evidence="1">
    <location>
        <begin position="27"/>
        <end position="46"/>
    </location>
</feature>
<dbReference type="GeneID" id="22910539"/>
<evidence type="ECO:0000256" key="1">
    <source>
        <dbReference type="SAM" id="MobiDB-lite"/>
    </source>
</evidence>
<feature type="compositionally biased region" description="Basic and acidic residues" evidence="1">
    <location>
        <begin position="213"/>
        <end position="223"/>
    </location>
</feature>
<evidence type="ECO:0008006" key="5">
    <source>
        <dbReference type="Google" id="ProtNLM"/>
    </source>
</evidence>
<comment type="caution">
    <text evidence="3">The sequence shown here is derived from an EMBL/GenBank/DDBJ whole genome shotgun (WGS) entry which is preliminary data.</text>
</comment>
<dbReference type="VEuPathDB" id="CryptoDB:GNI_007360"/>
<dbReference type="AlphaFoldDB" id="A0A023BDF1"/>
<evidence type="ECO:0000256" key="2">
    <source>
        <dbReference type="SAM" id="SignalP"/>
    </source>
</evidence>
<feature type="chain" id="PRO_5001515396" description="Transmembrane protein" evidence="2">
    <location>
        <begin position="20"/>
        <end position="377"/>
    </location>
</feature>
<evidence type="ECO:0000313" key="4">
    <source>
        <dbReference type="Proteomes" id="UP000019763"/>
    </source>
</evidence>
<accession>A0A023BDF1</accession>
<dbReference type="EMBL" id="AFNH02000055">
    <property type="protein sequence ID" value="EZG87280.1"/>
    <property type="molecule type" value="Genomic_DNA"/>
</dbReference>
<gene>
    <name evidence="3" type="ORF">GNI_007360</name>
</gene>
<name>A0A023BDF1_GRENI</name>
<sequence>MLRLTLAVASASALWLFDGREEAPPVAASFEPAPVPSREFAQQPALEIPDAESYRESDIENGLAANGPAANGPPVADGLVADNGLVAVGNDVAIGNGMAVGADRGPPLYNDKLMGFRQEMQALNHQMGGPEAGPPRLQSGLGSGLEGGLQAGLLKAVSQESGPRRVVHFDDNQAGRRRFAGGDLGAQFAARARRRRDQPAREAVNDAAANKDLPLERRDHPDNEEGPEGVGIVEAPEEDNGRARPPDDDEFEEDDDDDEEEEEDEEDMAPQRREPDEEMVDDGGEPVGRDGEPVRDDGEPVRDDGEPVRDDGEPVREEEAKEKIRINGTTPHIVMTEKEERYVADRFFHAESKGALPLQQQVLIFQVKRSDKFWLRW</sequence>